<dbReference type="GO" id="GO:0004467">
    <property type="term" value="F:long-chain fatty acid-CoA ligase activity"/>
    <property type="evidence" value="ECO:0007669"/>
    <property type="project" value="TreeGrafter"/>
</dbReference>
<dbReference type="AlphaFoldDB" id="A0A1V2IE96"/>
<evidence type="ECO:0000256" key="3">
    <source>
        <dbReference type="SAM" id="MobiDB-lite"/>
    </source>
</evidence>
<protein>
    <submittedName>
        <fullName evidence="5">Long-chain fatty acid--CoA ligase</fullName>
    </submittedName>
</protein>
<evidence type="ECO:0000256" key="2">
    <source>
        <dbReference type="ARBA" id="ARBA00022840"/>
    </source>
</evidence>
<feature type="region of interest" description="Disordered" evidence="3">
    <location>
        <begin position="289"/>
        <end position="316"/>
    </location>
</feature>
<dbReference type="PANTHER" id="PTHR43272:SF33">
    <property type="entry name" value="AMP-BINDING DOMAIN-CONTAINING PROTEIN-RELATED"/>
    <property type="match status" value="1"/>
</dbReference>
<dbReference type="GO" id="GO:0005524">
    <property type="term" value="F:ATP binding"/>
    <property type="evidence" value="ECO:0007669"/>
    <property type="project" value="UniProtKB-KW"/>
</dbReference>
<gene>
    <name evidence="5" type="ORF">BL253_09555</name>
</gene>
<organism evidence="5 6">
    <name type="scientific">Pseudofrankia asymbiotica</name>
    <dbReference type="NCBI Taxonomy" id="1834516"/>
    <lineage>
        <taxon>Bacteria</taxon>
        <taxon>Bacillati</taxon>
        <taxon>Actinomycetota</taxon>
        <taxon>Actinomycetes</taxon>
        <taxon>Frankiales</taxon>
        <taxon>Frankiaceae</taxon>
        <taxon>Pseudofrankia</taxon>
    </lineage>
</organism>
<name>A0A1V2IE96_9ACTN</name>
<keyword evidence="6" id="KW-1185">Reference proteome</keyword>
<dbReference type="Proteomes" id="UP000188929">
    <property type="component" value="Unassembled WGS sequence"/>
</dbReference>
<evidence type="ECO:0000256" key="1">
    <source>
        <dbReference type="ARBA" id="ARBA00022741"/>
    </source>
</evidence>
<dbReference type="PROSITE" id="PS00455">
    <property type="entry name" value="AMP_BINDING"/>
    <property type="match status" value="1"/>
</dbReference>
<keyword evidence="1" id="KW-0547">Nucleotide-binding</keyword>
<evidence type="ECO:0000313" key="6">
    <source>
        <dbReference type="Proteomes" id="UP000188929"/>
    </source>
</evidence>
<accession>A0A1V2IE96</accession>
<dbReference type="GO" id="GO:0016020">
    <property type="term" value="C:membrane"/>
    <property type="evidence" value="ECO:0007669"/>
    <property type="project" value="TreeGrafter"/>
</dbReference>
<comment type="caution">
    <text evidence="5">The sequence shown here is derived from an EMBL/GenBank/DDBJ whole genome shotgun (WGS) entry which is preliminary data.</text>
</comment>
<feature type="compositionally biased region" description="Basic and acidic residues" evidence="3">
    <location>
        <begin position="307"/>
        <end position="316"/>
    </location>
</feature>
<keyword evidence="5" id="KW-0436">Ligase</keyword>
<proteinExistence type="predicted"/>
<dbReference type="PANTHER" id="PTHR43272">
    <property type="entry name" value="LONG-CHAIN-FATTY-ACID--COA LIGASE"/>
    <property type="match status" value="1"/>
</dbReference>
<dbReference type="InterPro" id="IPR000873">
    <property type="entry name" value="AMP-dep_synth/lig_dom"/>
</dbReference>
<reference evidence="6" key="1">
    <citation type="submission" date="2016-10" db="EMBL/GenBank/DDBJ databases">
        <title>Frankia sp. NRRL B-16386 Genome sequencing.</title>
        <authorList>
            <person name="Ghodhbane-Gtari F."/>
            <person name="Swanson E."/>
            <person name="Gueddou A."/>
            <person name="Hezbri K."/>
            <person name="Ktari K."/>
            <person name="Nouioui I."/>
            <person name="Morris K."/>
            <person name="Simpson S."/>
            <person name="Abebe-Akele F."/>
            <person name="Thomas K."/>
            <person name="Gtari M."/>
            <person name="Tisa L.S."/>
        </authorList>
    </citation>
    <scope>NUCLEOTIDE SEQUENCE [LARGE SCALE GENOMIC DNA]</scope>
    <source>
        <strain evidence="6">NRRL B-16386</strain>
    </source>
</reference>
<dbReference type="SUPFAM" id="SSF56801">
    <property type="entry name" value="Acetyl-CoA synthetase-like"/>
    <property type="match status" value="1"/>
</dbReference>
<evidence type="ECO:0000259" key="4">
    <source>
        <dbReference type="Pfam" id="PF00501"/>
    </source>
</evidence>
<feature type="domain" description="AMP-dependent synthetase/ligase" evidence="4">
    <location>
        <begin position="13"/>
        <end position="444"/>
    </location>
</feature>
<dbReference type="InterPro" id="IPR042099">
    <property type="entry name" value="ANL_N_sf"/>
</dbReference>
<sequence>MAGAVLGLVEAAGGRPVLASPQGDGWRDVTGTELCADVRAVARGLVAVGIGQGDRVAIMGATGYGWVVVDFALWSVGAVTVPVYPTSSAHQTAHILRDSGAVAAFAQTPEHARLLRAAGVPDDRLWTLDNAVDELAAVGGGVDPSRFAARLDAVQAADLATIVYTSGTTGEPKGCMLTHANIFYAAVNVVDMLDPVVQAAGGAPSTALFLPLSHVFGRVTLVGCLWSGVHTALVASPGDLPAALASFRPTFLVAVPAALEKLRKGARARAGGGLSGRVFAAAERHAVERGRAARGRPEPAAATEGTRAARGERDARADARAGGVVDAVGAPGPAGRGLRGAVFERLVYRRLRVALGGRLGHVVCGGATLDPSTAEFLTGAGVRILGAYGLTESATAVSINAPGADRPGSAGRPLPGTAVAIGEGETGAVGEILVAGPQVSPGYWPGDGPAPHEPWLRTGDLGRLDEDGYLYITGRAKELIITSGGKNVAPAPLEDRIRLHPLVSHAIVLGEGRSFVTALVTLDRAALRAWAARTGGPDDPVAARTDPAVLAEVRAAVDAANALVSRAESIREFRVLPADLTVEGGQITPSLKIRRAVVAEENAALIEEMYAARPR</sequence>
<dbReference type="STRING" id="1834516.BL253_09555"/>
<dbReference type="Pfam" id="PF00501">
    <property type="entry name" value="AMP-binding"/>
    <property type="match status" value="1"/>
</dbReference>
<dbReference type="OrthoDB" id="9803968at2"/>
<dbReference type="Gene3D" id="3.40.50.12780">
    <property type="entry name" value="N-terminal domain of ligase-like"/>
    <property type="match status" value="1"/>
</dbReference>
<dbReference type="CDD" id="cd05907">
    <property type="entry name" value="VL_LC_FACS_like"/>
    <property type="match status" value="1"/>
</dbReference>
<dbReference type="Pfam" id="PF23562">
    <property type="entry name" value="AMP-binding_C_3"/>
    <property type="match status" value="1"/>
</dbReference>
<dbReference type="EMBL" id="MOMC01000016">
    <property type="protein sequence ID" value="ONH31522.1"/>
    <property type="molecule type" value="Genomic_DNA"/>
</dbReference>
<keyword evidence="2" id="KW-0067">ATP-binding</keyword>
<dbReference type="InterPro" id="IPR020845">
    <property type="entry name" value="AMP-binding_CS"/>
</dbReference>
<evidence type="ECO:0000313" key="5">
    <source>
        <dbReference type="EMBL" id="ONH31522.1"/>
    </source>
</evidence>